<dbReference type="InterPro" id="IPR015413">
    <property type="entry name" value="Methionyl/Leucyl_tRNA_Synth"/>
</dbReference>
<feature type="domain" description="Methionyl/Leucyl tRNA synthetase" evidence="14">
    <location>
        <begin position="40"/>
        <end position="178"/>
    </location>
</feature>
<dbReference type="InterPro" id="IPR009080">
    <property type="entry name" value="tRNAsynth_Ia_anticodon-bd"/>
</dbReference>
<dbReference type="InterPro" id="IPR014729">
    <property type="entry name" value="Rossmann-like_a/b/a_fold"/>
</dbReference>
<evidence type="ECO:0000256" key="1">
    <source>
        <dbReference type="ARBA" id="ARBA00005594"/>
    </source>
</evidence>
<dbReference type="SUPFAM" id="SSF50677">
    <property type="entry name" value="ValRS/IleRS/LeuRS editing domain"/>
    <property type="match status" value="1"/>
</dbReference>
<feature type="domain" description="Leucyl-tRNA synthetase editing" evidence="15">
    <location>
        <begin position="223"/>
        <end position="401"/>
    </location>
</feature>
<dbReference type="PRINTS" id="PR00985">
    <property type="entry name" value="TRNASYNTHLEU"/>
</dbReference>
<evidence type="ECO:0000313" key="16">
    <source>
        <dbReference type="EMBL" id="RZH68706.1"/>
    </source>
</evidence>
<dbReference type="PROSITE" id="PS00178">
    <property type="entry name" value="AA_TRNA_LIGASE_I"/>
    <property type="match status" value="1"/>
</dbReference>
<evidence type="ECO:0000256" key="5">
    <source>
        <dbReference type="ARBA" id="ARBA00022741"/>
    </source>
</evidence>
<organism evidence="16 17">
    <name type="scientific">Natrinema altunense</name>
    <dbReference type="NCBI Taxonomy" id="222984"/>
    <lineage>
        <taxon>Archaea</taxon>
        <taxon>Methanobacteriati</taxon>
        <taxon>Methanobacteriota</taxon>
        <taxon>Stenosarchaea group</taxon>
        <taxon>Halobacteria</taxon>
        <taxon>Halobacteriales</taxon>
        <taxon>Natrialbaceae</taxon>
        <taxon>Natrinema</taxon>
    </lineage>
</organism>
<reference evidence="16 17" key="1">
    <citation type="submission" date="2019-02" db="EMBL/GenBank/DDBJ databases">
        <title>Genome analysis provides insights into bioremediation potentialities and Haloocin production by Natrinema altunense strain 4.1R isolated from Chott Douz in Tunisian desert.</title>
        <authorList>
            <person name="Najjari A."/>
            <person name="Youssef N."/>
            <person name="Ben Dhia O."/>
            <person name="Ferjani R."/>
            <person name="El Hidri D."/>
            <person name="Ouzari H.I."/>
            <person name="Cherif A."/>
        </authorList>
    </citation>
    <scope>NUCLEOTIDE SEQUENCE [LARGE SCALE GENOMIC DNA]</scope>
    <source>
        <strain evidence="16 17">4.1R</strain>
    </source>
</reference>
<dbReference type="InterPro" id="IPR009008">
    <property type="entry name" value="Val/Leu/Ile-tRNA-synth_edit"/>
</dbReference>
<keyword evidence="8 11" id="KW-0030">Aminoacyl-tRNA synthetase</keyword>
<dbReference type="FunFam" id="3.40.50.620:FF:000056">
    <property type="entry name" value="Leucine--tRNA ligase"/>
    <property type="match status" value="1"/>
</dbReference>
<keyword evidence="3" id="KW-0963">Cytoplasm</keyword>
<dbReference type="PANTHER" id="PTHR43740:SF2">
    <property type="entry name" value="LEUCINE--TRNA LIGASE, MITOCHONDRIAL"/>
    <property type="match status" value="1"/>
</dbReference>
<dbReference type="Proteomes" id="UP000292704">
    <property type="component" value="Unassembled WGS sequence"/>
</dbReference>
<dbReference type="NCBIfam" id="TIGR00396">
    <property type="entry name" value="leuS_bact"/>
    <property type="match status" value="1"/>
</dbReference>
<keyword evidence="7 11" id="KW-0648">Protein biosynthesis</keyword>
<keyword evidence="5 11" id="KW-0547">Nucleotide-binding</keyword>
<evidence type="ECO:0000256" key="6">
    <source>
        <dbReference type="ARBA" id="ARBA00022840"/>
    </source>
</evidence>
<dbReference type="OrthoDB" id="23906at2157"/>
<evidence type="ECO:0000259" key="13">
    <source>
        <dbReference type="Pfam" id="PF08264"/>
    </source>
</evidence>
<dbReference type="EC" id="6.1.1.4" evidence="2 10"/>
<feature type="domain" description="Aminoacyl-tRNA synthetase class Ia" evidence="12">
    <location>
        <begin position="413"/>
        <end position="610"/>
    </location>
</feature>
<evidence type="ECO:0000256" key="9">
    <source>
        <dbReference type="ARBA" id="ARBA00047469"/>
    </source>
</evidence>
<keyword evidence="6 11" id="KW-0067">ATP-binding</keyword>
<sequence>MSDAGYDHATVERRWQEAWDDADVFRTPDNVEDPTYVLGMYPYPSGKLHMGHVRNYTITDAYARYRRMQGDDVLHPMGWDAFGLPAENAAKERDTNPRDWTLDCIDTMRDQMTAMGFGYDWDREITTCTPDYYQWNQWLFSRFHEEGLVERRDAEVNWCPHCETVLADEQVEGEAELCWRCDTPVEQRELEQWFLKITEYADELLEAIDDLEGWPNSVRQMQRNWIGRQYGTELEFHVEDYGPVEAFTTRVDTIHGATFFALAPDHPISEALAEEDDEIRRFIDHEADPDGDEPNGVETDLTATNPATGEEIPVYVADFVLSDVGTGALMAVPAHDERDHAFAEKMGIDVRPVIAPEPDGDEDPTAPDVSEAAYTEDGVLIDAGEYSGLDSETARERLTEDIDSAEEATQYQLRDWGISRQRYWGTPIPVVHCDDCGPVMVPDEELPVELPEFINTTGNPLDAAEEWQRTTCPKCGADATRETDTMDTFVDSSWYFLRYVSPALEDAPYDRERANDWLPVDQYVGGIEHAVMHLLYSRFFTKVLADNEGLEHREPFTNLLAQGMVQLEGEKMSKSKGNVVSPQRIVEEYGADTARLFMMQAAQPERDFDWSEEGVQSTYAFLERLKGMVESYVDEQPDGDADAVANYVDAEIEATIAIASEEYEALTFNKALRETQDLVRTLRQYADYTEPHAETYERGLSAVVRLLSPVAPHIAEELYDELGSDGFVAEAAWPTAEVDRDYVAKRRRLVENTREDIRDIVDVAGIEDPTGIDVVVAPEWKYDALEIAIESDAENLIGELMQESHIRERGDAAADYGQDLQAEREALSMSLESDDEYAALESAAWLIEREFDAPVRVVRAAEADEDVLANAEPGRPAIEIDD</sequence>
<dbReference type="STRING" id="222984.GCA_000731985_01955"/>
<dbReference type="AlphaFoldDB" id="A0A482Y4I9"/>
<dbReference type="Gene3D" id="1.10.10.720">
    <property type="entry name" value="leucyl-tRNA synthetase"/>
    <property type="match status" value="1"/>
</dbReference>
<dbReference type="Gene3D" id="3.30.2320.20">
    <property type="entry name" value="Class I aminoacyl-tRNA synthetases (RS)"/>
    <property type="match status" value="1"/>
</dbReference>
<dbReference type="Pfam" id="PF08264">
    <property type="entry name" value="Anticodon_1"/>
    <property type="match status" value="1"/>
</dbReference>
<keyword evidence="4 11" id="KW-0436">Ligase</keyword>
<dbReference type="PANTHER" id="PTHR43740">
    <property type="entry name" value="LEUCYL-TRNA SYNTHETASE"/>
    <property type="match status" value="1"/>
</dbReference>
<evidence type="ECO:0000259" key="14">
    <source>
        <dbReference type="Pfam" id="PF09334"/>
    </source>
</evidence>
<dbReference type="SUPFAM" id="SSF52374">
    <property type="entry name" value="Nucleotidylyl transferase"/>
    <property type="match status" value="1"/>
</dbReference>
<dbReference type="CDD" id="cd07958">
    <property type="entry name" value="Anticodon_Ia_Leu_BEm"/>
    <property type="match status" value="1"/>
</dbReference>
<comment type="caution">
    <text evidence="16">The sequence shown here is derived from an EMBL/GenBank/DDBJ whole genome shotgun (WGS) entry which is preliminary data.</text>
</comment>
<dbReference type="InterPro" id="IPR002302">
    <property type="entry name" value="Leu-tRNA-ligase"/>
</dbReference>
<dbReference type="GO" id="GO:0006429">
    <property type="term" value="P:leucyl-tRNA aminoacylation"/>
    <property type="evidence" value="ECO:0007669"/>
    <property type="project" value="UniProtKB-UniRule"/>
</dbReference>
<accession>A0A482Y4I9</accession>
<dbReference type="GO" id="GO:0004823">
    <property type="term" value="F:leucine-tRNA ligase activity"/>
    <property type="evidence" value="ECO:0007669"/>
    <property type="project" value="UniProtKB-UniRule"/>
</dbReference>
<evidence type="ECO:0000256" key="3">
    <source>
        <dbReference type="ARBA" id="ARBA00022490"/>
    </source>
</evidence>
<protein>
    <recommendedName>
        <fullName evidence="2 10">Leucine--tRNA ligase</fullName>
        <ecNumber evidence="2 10">6.1.1.4</ecNumber>
    </recommendedName>
</protein>
<dbReference type="FunFam" id="1.10.730.10:FF:000002">
    <property type="entry name" value="Leucine--tRNA ligase"/>
    <property type="match status" value="1"/>
</dbReference>
<dbReference type="GO" id="GO:0002161">
    <property type="term" value="F:aminoacyl-tRNA deacylase activity"/>
    <property type="evidence" value="ECO:0007669"/>
    <property type="project" value="InterPro"/>
</dbReference>
<evidence type="ECO:0000313" key="17">
    <source>
        <dbReference type="Proteomes" id="UP000292704"/>
    </source>
</evidence>
<evidence type="ECO:0000256" key="8">
    <source>
        <dbReference type="ARBA" id="ARBA00023146"/>
    </source>
</evidence>
<dbReference type="Gene3D" id="3.40.50.620">
    <property type="entry name" value="HUPs"/>
    <property type="match status" value="2"/>
</dbReference>
<dbReference type="Pfam" id="PF09334">
    <property type="entry name" value="tRNA-synt_1g"/>
    <property type="match status" value="1"/>
</dbReference>
<evidence type="ECO:0000256" key="10">
    <source>
        <dbReference type="NCBIfam" id="TIGR00396"/>
    </source>
</evidence>
<dbReference type="EMBL" id="SHMR01000001">
    <property type="protein sequence ID" value="RZH68706.1"/>
    <property type="molecule type" value="Genomic_DNA"/>
</dbReference>
<evidence type="ECO:0000256" key="4">
    <source>
        <dbReference type="ARBA" id="ARBA00022598"/>
    </source>
</evidence>
<dbReference type="Pfam" id="PF13603">
    <property type="entry name" value="tRNA-synt_1_2"/>
    <property type="match status" value="1"/>
</dbReference>
<dbReference type="InterPro" id="IPR002300">
    <property type="entry name" value="aa-tRNA-synth_Ia"/>
</dbReference>
<dbReference type="RefSeq" id="WP_130169674.1">
    <property type="nucleotide sequence ID" value="NZ_SHMR01000001.1"/>
</dbReference>
<evidence type="ECO:0000259" key="15">
    <source>
        <dbReference type="Pfam" id="PF13603"/>
    </source>
</evidence>
<dbReference type="GO" id="GO:0005737">
    <property type="term" value="C:cytoplasm"/>
    <property type="evidence" value="ECO:0007669"/>
    <property type="project" value="UniProtKB-UniRule"/>
</dbReference>
<dbReference type="SUPFAM" id="SSF47323">
    <property type="entry name" value="Anticodon-binding domain of a subclass of class I aminoacyl-tRNA synthetases"/>
    <property type="match status" value="1"/>
</dbReference>
<dbReference type="HAMAP" id="MF_00049_B">
    <property type="entry name" value="Leu_tRNA_synth_B"/>
    <property type="match status" value="1"/>
</dbReference>
<proteinExistence type="inferred from homology"/>
<dbReference type="CDD" id="cd00812">
    <property type="entry name" value="LeuRS_core"/>
    <property type="match status" value="1"/>
</dbReference>
<comment type="similarity">
    <text evidence="1 11">Belongs to the class-I aminoacyl-tRNA synthetase family.</text>
</comment>
<dbReference type="GO" id="GO:0005524">
    <property type="term" value="F:ATP binding"/>
    <property type="evidence" value="ECO:0007669"/>
    <property type="project" value="UniProtKB-KW"/>
</dbReference>
<comment type="catalytic activity">
    <reaction evidence="9">
        <text>tRNA(Leu) + L-leucine + ATP = L-leucyl-tRNA(Leu) + AMP + diphosphate</text>
        <dbReference type="Rhea" id="RHEA:11688"/>
        <dbReference type="Rhea" id="RHEA-COMP:9613"/>
        <dbReference type="Rhea" id="RHEA-COMP:9622"/>
        <dbReference type="ChEBI" id="CHEBI:30616"/>
        <dbReference type="ChEBI" id="CHEBI:33019"/>
        <dbReference type="ChEBI" id="CHEBI:57427"/>
        <dbReference type="ChEBI" id="CHEBI:78442"/>
        <dbReference type="ChEBI" id="CHEBI:78494"/>
        <dbReference type="ChEBI" id="CHEBI:456215"/>
        <dbReference type="EC" id="6.1.1.4"/>
    </reaction>
</comment>
<dbReference type="InterPro" id="IPR025709">
    <property type="entry name" value="Leu_tRNA-synth_edit"/>
</dbReference>
<name>A0A482Y4I9_9EURY</name>
<dbReference type="InterPro" id="IPR001412">
    <property type="entry name" value="aa-tRNA-synth_I_CS"/>
</dbReference>
<evidence type="ECO:0000256" key="11">
    <source>
        <dbReference type="RuleBase" id="RU363035"/>
    </source>
</evidence>
<dbReference type="FunFam" id="3.40.50.620:FF:000003">
    <property type="entry name" value="Leucine--tRNA ligase"/>
    <property type="match status" value="1"/>
</dbReference>
<dbReference type="Pfam" id="PF00133">
    <property type="entry name" value="tRNA-synt_1"/>
    <property type="match status" value="1"/>
</dbReference>
<evidence type="ECO:0000259" key="12">
    <source>
        <dbReference type="Pfam" id="PF00133"/>
    </source>
</evidence>
<evidence type="ECO:0000256" key="2">
    <source>
        <dbReference type="ARBA" id="ARBA00013164"/>
    </source>
</evidence>
<dbReference type="InterPro" id="IPR013155">
    <property type="entry name" value="M/V/L/I-tRNA-synth_anticd-bd"/>
</dbReference>
<dbReference type="Gene3D" id="1.10.730.10">
    <property type="entry name" value="Isoleucyl-tRNA Synthetase, Domain 1"/>
    <property type="match status" value="2"/>
</dbReference>
<evidence type="ECO:0000256" key="7">
    <source>
        <dbReference type="ARBA" id="ARBA00022917"/>
    </source>
</evidence>
<feature type="domain" description="Methionyl/Valyl/Leucyl/Isoleucyl-tRNA synthetase anticodon-binding" evidence="13">
    <location>
        <begin position="648"/>
        <end position="760"/>
    </location>
</feature>
<gene>
    <name evidence="16" type="ORF">ELS17_04360</name>
</gene>